<evidence type="ECO:0000313" key="2">
    <source>
        <dbReference type="Proteomes" id="UP001597511"/>
    </source>
</evidence>
<evidence type="ECO:0000313" key="1">
    <source>
        <dbReference type="EMBL" id="MFD2919141.1"/>
    </source>
</evidence>
<dbReference type="Proteomes" id="UP001597511">
    <property type="component" value="Unassembled WGS sequence"/>
</dbReference>
<keyword evidence="2" id="KW-1185">Reference proteome</keyword>
<comment type="caution">
    <text evidence="1">The sequence shown here is derived from an EMBL/GenBank/DDBJ whole genome shotgun (WGS) entry which is preliminary data.</text>
</comment>
<organism evidence="1 2">
    <name type="scientific">Terrimonas rubra</name>
    <dbReference type="NCBI Taxonomy" id="1035890"/>
    <lineage>
        <taxon>Bacteria</taxon>
        <taxon>Pseudomonadati</taxon>
        <taxon>Bacteroidota</taxon>
        <taxon>Chitinophagia</taxon>
        <taxon>Chitinophagales</taxon>
        <taxon>Chitinophagaceae</taxon>
        <taxon>Terrimonas</taxon>
    </lineage>
</organism>
<sequence>MGDTISGIIAGFVRSRHSLMPLASDNYTHVDVTMLGIENRGGYIHTRGLLGSGSTGAEVNFSLAGIHNSGGVEGTMPSSRTSFNGGFCISYEFEATRAAVDFELATTVRIRAFRETAQIAFDEDAFFRRSRITSWRAGEISTLVVPAVMIPKPDNIEDMISTITGQSGLLDALSEGVENAITADTVVDTISSYTDLMDTVINPNSRHIFLSIVIINL</sequence>
<protein>
    <submittedName>
        <fullName evidence="1">Uncharacterized protein</fullName>
    </submittedName>
</protein>
<name>A0ABW6A3F2_9BACT</name>
<dbReference type="RefSeq" id="WP_386096040.1">
    <property type="nucleotide sequence ID" value="NZ_JBHUOZ010000001.1"/>
</dbReference>
<dbReference type="EMBL" id="JBHUOZ010000001">
    <property type="protein sequence ID" value="MFD2919141.1"/>
    <property type="molecule type" value="Genomic_DNA"/>
</dbReference>
<reference evidence="2" key="1">
    <citation type="journal article" date="2019" name="Int. J. Syst. Evol. Microbiol.">
        <title>The Global Catalogue of Microorganisms (GCM) 10K type strain sequencing project: providing services to taxonomists for standard genome sequencing and annotation.</title>
        <authorList>
            <consortium name="The Broad Institute Genomics Platform"/>
            <consortium name="The Broad Institute Genome Sequencing Center for Infectious Disease"/>
            <person name="Wu L."/>
            <person name="Ma J."/>
        </authorList>
    </citation>
    <scope>NUCLEOTIDE SEQUENCE [LARGE SCALE GENOMIC DNA]</scope>
    <source>
        <strain evidence="2">KCTC 23299</strain>
    </source>
</reference>
<proteinExistence type="predicted"/>
<gene>
    <name evidence="1" type="ORF">ACFS6H_05405</name>
</gene>
<accession>A0ABW6A3F2</accession>